<dbReference type="InParanoid" id="A0A1J7J6I3"/>
<organism evidence="1 2">
    <name type="scientific">Coniochaeta ligniaria NRRL 30616</name>
    <dbReference type="NCBI Taxonomy" id="1408157"/>
    <lineage>
        <taxon>Eukaryota</taxon>
        <taxon>Fungi</taxon>
        <taxon>Dikarya</taxon>
        <taxon>Ascomycota</taxon>
        <taxon>Pezizomycotina</taxon>
        <taxon>Sordariomycetes</taxon>
        <taxon>Sordariomycetidae</taxon>
        <taxon>Coniochaetales</taxon>
        <taxon>Coniochaetaceae</taxon>
        <taxon>Coniochaeta</taxon>
    </lineage>
</organism>
<dbReference type="AlphaFoldDB" id="A0A1J7J6I3"/>
<sequence>MVLSDIPETVISSQSPVPEIESDTTGTSTTIEVVPVATLYPTVPSIVTMGVEGIKAIQLTSTTPSISAALPTASSASNSTISNVFVCDANPPEAADCGAAVNLSQVAPQQVFKAQVDKLSQLLNTLSAAIYAIVNSDSGLAKLCHRTSPSSRGVPQVTLV</sequence>
<evidence type="ECO:0000313" key="2">
    <source>
        <dbReference type="Proteomes" id="UP000182658"/>
    </source>
</evidence>
<accession>A0A1J7J6I3</accession>
<gene>
    <name evidence="1" type="ORF">CONLIGDRAFT_686878</name>
</gene>
<keyword evidence="2" id="KW-1185">Reference proteome</keyword>
<reference evidence="1 2" key="1">
    <citation type="submission" date="2016-10" db="EMBL/GenBank/DDBJ databases">
        <title>Draft genome sequence of Coniochaeta ligniaria NRRL30616, a lignocellulolytic fungus for bioabatement of inhibitors in plant biomass hydrolysates.</title>
        <authorList>
            <consortium name="DOE Joint Genome Institute"/>
            <person name="Jimenez D.J."/>
            <person name="Hector R.E."/>
            <person name="Riley R."/>
            <person name="Sun H."/>
            <person name="Grigoriev I.V."/>
            <person name="Van Elsas J.D."/>
            <person name="Nichols N.N."/>
        </authorList>
    </citation>
    <scope>NUCLEOTIDE SEQUENCE [LARGE SCALE GENOMIC DNA]</scope>
    <source>
        <strain evidence="1 2">NRRL 30616</strain>
    </source>
</reference>
<name>A0A1J7J6I3_9PEZI</name>
<dbReference type="EMBL" id="KV875108">
    <property type="protein sequence ID" value="OIW23106.1"/>
    <property type="molecule type" value="Genomic_DNA"/>
</dbReference>
<protein>
    <submittedName>
        <fullName evidence="1">Uncharacterized protein</fullName>
    </submittedName>
</protein>
<dbReference type="Proteomes" id="UP000182658">
    <property type="component" value="Unassembled WGS sequence"/>
</dbReference>
<proteinExistence type="predicted"/>
<evidence type="ECO:0000313" key="1">
    <source>
        <dbReference type="EMBL" id="OIW23106.1"/>
    </source>
</evidence>